<dbReference type="EMBL" id="PNCJ01000042">
    <property type="protein sequence ID" value="TMP32928.1"/>
    <property type="molecule type" value="Genomic_DNA"/>
</dbReference>
<dbReference type="RefSeq" id="WP_138546539.1">
    <property type="nucleotide sequence ID" value="NZ_PNCJ01000042.1"/>
</dbReference>
<dbReference type="PANTHER" id="PTHR40260">
    <property type="entry name" value="BLR8190 PROTEIN"/>
    <property type="match status" value="1"/>
</dbReference>
<accession>A0A5S3WW08</accession>
<evidence type="ECO:0000313" key="2">
    <source>
        <dbReference type="EMBL" id="TMP32928.1"/>
    </source>
</evidence>
<organism evidence="2 3">
    <name type="scientific">Pseudoalteromonas rubra</name>
    <dbReference type="NCBI Taxonomy" id="43658"/>
    <lineage>
        <taxon>Bacteria</taxon>
        <taxon>Pseudomonadati</taxon>
        <taxon>Pseudomonadota</taxon>
        <taxon>Gammaproteobacteria</taxon>
        <taxon>Alteromonadales</taxon>
        <taxon>Pseudoalteromonadaceae</taxon>
        <taxon>Pseudoalteromonas</taxon>
    </lineage>
</organism>
<evidence type="ECO:0000313" key="3">
    <source>
        <dbReference type="Proteomes" id="UP000306719"/>
    </source>
</evidence>
<comment type="caution">
    <text evidence="2">The sequence shown here is derived from an EMBL/GenBank/DDBJ whole genome shotgun (WGS) entry which is preliminary data.</text>
</comment>
<dbReference type="OrthoDB" id="5343971at2"/>
<proteinExistence type="predicted"/>
<evidence type="ECO:0000259" key="1">
    <source>
        <dbReference type="Pfam" id="PF07110"/>
    </source>
</evidence>
<sequence length="99" mass="10988">MIKVSVLYPKGENITFDTDYYCNKHIPLAKARFGSTCKKVEVEAGIGEEAPYIAVGNLYFESVEAFQFAFAQHEAELMGDVVNYTNATPVVQMSKVLIS</sequence>
<dbReference type="PANTHER" id="PTHR40260:SF2">
    <property type="entry name" value="BLR8190 PROTEIN"/>
    <property type="match status" value="1"/>
</dbReference>
<dbReference type="GO" id="GO:0016491">
    <property type="term" value="F:oxidoreductase activity"/>
    <property type="evidence" value="ECO:0007669"/>
    <property type="project" value="InterPro"/>
</dbReference>
<dbReference type="Gene3D" id="3.30.70.100">
    <property type="match status" value="1"/>
</dbReference>
<protein>
    <submittedName>
        <fullName evidence="2">EthD family reductase</fullName>
    </submittedName>
</protein>
<name>A0A5S3WW08_9GAMM</name>
<dbReference type="Proteomes" id="UP000306719">
    <property type="component" value="Unassembled WGS sequence"/>
</dbReference>
<reference evidence="2 3" key="1">
    <citation type="submission" date="2018-01" db="EMBL/GenBank/DDBJ databases">
        <authorList>
            <person name="Paulsen S."/>
            <person name="Gram L.K."/>
        </authorList>
    </citation>
    <scope>NUCLEOTIDE SEQUENCE [LARGE SCALE GENOMIC DNA]</scope>
    <source>
        <strain evidence="2 3">S2599</strain>
    </source>
</reference>
<dbReference type="InterPro" id="IPR009799">
    <property type="entry name" value="EthD_dom"/>
</dbReference>
<feature type="domain" description="EthD" evidence="1">
    <location>
        <begin position="18"/>
        <end position="86"/>
    </location>
</feature>
<dbReference type="InterPro" id="IPR011008">
    <property type="entry name" value="Dimeric_a/b-barrel"/>
</dbReference>
<reference evidence="3" key="2">
    <citation type="submission" date="2019-06" db="EMBL/GenBank/DDBJ databases">
        <title>Co-occurence of chitin degradation, pigmentation and bioactivity in marine Pseudoalteromonas.</title>
        <authorList>
            <person name="Sonnenschein E.C."/>
            <person name="Bech P.K."/>
        </authorList>
    </citation>
    <scope>NUCLEOTIDE SEQUENCE [LARGE SCALE GENOMIC DNA]</scope>
    <source>
        <strain evidence="3">S2599</strain>
    </source>
</reference>
<gene>
    <name evidence="2" type="ORF">CWB98_20800</name>
</gene>
<dbReference type="NCBIfam" id="TIGR02118">
    <property type="entry name" value="EthD family reductase"/>
    <property type="match status" value="1"/>
</dbReference>
<dbReference type="SUPFAM" id="SSF54909">
    <property type="entry name" value="Dimeric alpha+beta barrel"/>
    <property type="match status" value="1"/>
</dbReference>
<dbReference type="AlphaFoldDB" id="A0A5S3WW08"/>
<dbReference type="Pfam" id="PF07110">
    <property type="entry name" value="EthD"/>
    <property type="match status" value="1"/>
</dbReference>